<keyword evidence="1" id="KW-0378">Hydrolase</keyword>
<dbReference type="PANTHER" id="PTHR42891:SF1">
    <property type="entry name" value="D-GLYCERO-BETA-D-MANNO-HEPTOSE-1,7-BISPHOSPHATE 7-PHOSPHATASE"/>
    <property type="match status" value="1"/>
</dbReference>
<dbReference type="InterPro" id="IPR036412">
    <property type="entry name" value="HAD-like_sf"/>
</dbReference>
<name>A0A1W1CHC8_9ZZZZ</name>
<evidence type="ECO:0000313" key="1">
    <source>
        <dbReference type="EMBL" id="SFV65117.1"/>
    </source>
</evidence>
<dbReference type="GO" id="GO:0004401">
    <property type="term" value="F:histidinol-phosphatase activity"/>
    <property type="evidence" value="ECO:0007669"/>
    <property type="project" value="UniProtKB-EC"/>
</dbReference>
<dbReference type="PANTHER" id="PTHR42891">
    <property type="entry name" value="D-GLYCERO-BETA-D-MANNO-HEPTOSE-1,7-BISPHOSPHATE 7-PHOSPHATASE"/>
    <property type="match status" value="1"/>
</dbReference>
<proteinExistence type="predicted"/>
<sequence>MSNKLKQLVGAQQGKIYHIAYCPHTPDDNCNCRKPKTGLYLEIATKLNKDLTQSIVIGDSLRDVEAGAKVGAKCFLVRTGKGIKAQYKVSSDVQVFDDLQSITQHLLNTR</sequence>
<reference evidence="1" key="1">
    <citation type="submission" date="2016-10" db="EMBL/GenBank/DDBJ databases">
        <authorList>
            <person name="de Groot N.N."/>
        </authorList>
    </citation>
    <scope>NUCLEOTIDE SEQUENCE</scope>
</reference>
<dbReference type="SUPFAM" id="SSF56784">
    <property type="entry name" value="HAD-like"/>
    <property type="match status" value="1"/>
</dbReference>
<dbReference type="InterPro" id="IPR006549">
    <property type="entry name" value="HAD-SF_hydro_IIIA"/>
</dbReference>
<dbReference type="NCBIfam" id="TIGR01662">
    <property type="entry name" value="HAD-SF-IIIA"/>
    <property type="match status" value="1"/>
</dbReference>
<dbReference type="EC" id="3.1.3.15" evidence="1"/>
<dbReference type="Gene3D" id="3.40.50.1000">
    <property type="entry name" value="HAD superfamily/HAD-like"/>
    <property type="match status" value="1"/>
</dbReference>
<dbReference type="InterPro" id="IPR023214">
    <property type="entry name" value="HAD_sf"/>
</dbReference>
<dbReference type="AlphaFoldDB" id="A0A1W1CHC8"/>
<protein>
    <submittedName>
        <fullName evidence="1">Histidinol-phosphatase</fullName>
        <ecNumber evidence="1">3.1.3.15</ecNumber>
    </submittedName>
</protein>
<dbReference type="InterPro" id="IPR004446">
    <property type="entry name" value="Heptose_bisP_phosphatase"/>
</dbReference>
<gene>
    <name evidence="1" type="ORF">MNB_SUP05-5-1052</name>
</gene>
<organism evidence="1">
    <name type="scientific">hydrothermal vent metagenome</name>
    <dbReference type="NCBI Taxonomy" id="652676"/>
    <lineage>
        <taxon>unclassified sequences</taxon>
        <taxon>metagenomes</taxon>
        <taxon>ecological metagenomes</taxon>
    </lineage>
</organism>
<accession>A0A1W1CHC8</accession>
<dbReference type="EMBL" id="FPHJ01000047">
    <property type="protein sequence ID" value="SFV65117.1"/>
    <property type="molecule type" value="Genomic_DNA"/>
</dbReference>
<dbReference type="Pfam" id="PF13242">
    <property type="entry name" value="Hydrolase_like"/>
    <property type="match status" value="1"/>
</dbReference>
<dbReference type="GO" id="GO:0005975">
    <property type="term" value="P:carbohydrate metabolic process"/>
    <property type="evidence" value="ECO:0007669"/>
    <property type="project" value="InterPro"/>
</dbReference>